<comment type="caution">
    <text evidence="5">The sequence shown here is derived from an EMBL/GenBank/DDBJ whole genome shotgun (WGS) entry which is preliminary data.</text>
</comment>
<dbReference type="InterPro" id="IPR024792">
    <property type="entry name" value="RhoGDI_dom_sf"/>
</dbReference>
<dbReference type="PANTHER" id="PTHR10980">
    <property type="entry name" value="RHO GDP-DISSOCIATION INHIBITOR"/>
    <property type="match status" value="1"/>
</dbReference>
<dbReference type="GO" id="GO:0007266">
    <property type="term" value="P:Rho protein signal transduction"/>
    <property type="evidence" value="ECO:0007669"/>
    <property type="project" value="InterPro"/>
</dbReference>
<evidence type="ECO:0000313" key="6">
    <source>
        <dbReference type="Proteomes" id="UP000717585"/>
    </source>
</evidence>
<evidence type="ECO:0000256" key="4">
    <source>
        <dbReference type="ARBA" id="ARBA00022490"/>
    </source>
</evidence>
<keyword evidence="4" id="KW-0963">Cytoplasm</keyword>
<dbReference type="GO" id="GO:0005094">
    <property type="term" value="F:Rho GDP-dissociation inhibitor activity"/>
    <property type="evidence" value="ECO:0007669"/>
    <property type="project" value="InterPro"/>
</dbReference>
<keyword evidence="6" id="KW-1185">Reference proteome</keyword>
<dbReference type="GO" id="GO:0005096">
    <property type="term" value="F:GTPase activator activity"/>
    <property type="evidence" value="ECO:0007669"/>
    <property type="project" value="UniProtKB-KW"/>
</dbReference>
<gene>
    <name evidence="5" type="ORF">J8273_0244</name>
</gene>
<dbReference type="Pfam" id="PF02115">
    <property type="entry name" value="Rho_GDI"/>
    <property type="match status" value="1"/>
</dbReference>
<sequence>MAEVEQQEEVQYKIPEKVSTQKMLEADQDDESLQRWKASILGKSQGANGAQPMAKVQKIDVHIKDNDTHFVFPLSTEAEVNDLKEKPVAFRLKEGCEYTMEFTFNVENDIVMGLKYESGVYKRGVRVTKLTEMLGSYGPQAEPHVFTTRAAIAPSGMLGRGKYQAKSKFVDDDGNVYLEFSYHFEIKKDF</sequence>
<dbReference type="PANTHER" id="PTHR10980:SF3">
    <property type="entry name" value="LD16419P"/>
    <property type="match status" value="1"/>
</dbReference>
<dbReference type="AlphaFoldDB" id="A0A8J6E4W7"/>
<proteinExistence type="inferred from homology"/>
<accession>A0A8J6E4W7</accession>
<dbReference type="Proteomes" id="UP000717585">
    <property type="component" value="Unassembled WGS sequence"/>
</dbReference>
<dbReference type="GO" id="GO:0016020">
    <property type="term" value="C:membrane"/>
    <property type="evidence" value="ECO:0007669"/>
    <property type="project" value="TreeGrafter"/>
</dbReference>
<dbReference type="PRINTS" id="PR00492">
    <property type="entry name" value="RHOGDI"/>
</dbReference>
<dbReference type="GO" id="GO:0005829">
    <property type="term" value="C:cytosol"/>
    <property type="evidence" value="ECO:0007669"/>
    <property type="project" value="TreeGrafter"/>
</dbReference>
<reference evidence="5" key="1">
    <citation type="submission" date="2021-05" db="EMBL/GenBank/DDBJ databases">
        <title>A free-living protist that lacks canonical eukaryotic 1 DNA replication and segregation systems.</title>
        <authorList>
            <person name="Salas-Leiva D.E."/>
            <person name="Tromer E.C."/>
            <person name="Curtis B.A."/>
            <person name="Jerlstrom-Hultqvist J."/>
            <person name="Kolisko M."/>
            <person name="Yi Z."/>
            <person name="Salas-Leiva J.S."/>
            <person name="Gallot-Lavallee L."/>
            <person name="Kops G.J.P.L."/>
            <person name="Archibald J.M."/>
            <person name="Simpson A.G.B."/>
            <person name="Roger A.J."/>
        </authorList>
    </citation>
    <scope>NUCLEOTIDE SEQUENCE</scope>
    <source>
        <strain evidence="5">BICM</strain>
    </source>
</reference>
<evidence type="ECO:0000256" key="2">
    <source>
        <dbReference type="ARBA" id="ARBA00009758"/>
    </source>
</evidence>
<dbReference type="Gene3D" id="2.70.50.30">
    <property type="entry name" value="Coagulation Factor XIII, subunit A, domain 1"/>
    <property type="match status" value="1"/>
</dbReference>
<evidence type="ECO:0000256" key="3">
    <source>
        <dbReference type="ARBA" id="ARBA00022468"/>
    </source>
</evidence>
<dbReference type="InterPro" id="IPR000406">
    <property type="entry name" value="Rho_GDI"/>
</dbReference>
<protein>
    <submittedName>
        <fullName evidence="5">RHO protein GDP dissociation inhibitor</fullName>
    </submittedName>
</protein>
<dbReference type="FunFam" id="2.70.50.30:FF:000004">
    <property type="entry name" value="Rho GDP-dissociation inhibitor 1"/>
    <property type="match status" value="1"/>
</dbReference>
<comment type="similarity">
    <text evidence="2">Belongs to the Rho GDI family.</text>
</comment>
<comment type="subcellular location">
    <subcellularLocation>
        <location evidence="1">Cytoplasm</location>
    </subcellularLocation>
</comment>
<evidence type="ECO:0000313" key="5">
    <source>
        <dbReference type="EMBL" id="KAG9395032.1"/>
    </source>
</evidence>
<evidence type="ECO:0000256" key="1">
    <source>
        <dbReference type="ARBA" id="ARBA00004496"/>
    </source>
</evidence>
<dbReference type="OrthoDB" id="1683373at2759"/>
<dbReference type="SUPFAM" id="SSF81296">
    <property type="entry name" value="E set domains"/>
    <property type="match status" value="1"/>
</dbReference>
<name>A0A8J6E4W7_9EUKA</name>
<keyword evidence="3" id="KW-0343">GTPase activation</keyword>
<dbReference type="InterPro" id="IPR014756">
    <property type="entry name" value="Ig_E-set"/>
</dbReference>
<dbReference type="EMBL" id="JAHDYR010000012">
    <property type="protein sequence ID" value="KAG9395032.1"/>
    <property type="molecule type" value="Genomic_DNA"/>
</dbReference>
<organism evidence="5 6">
    <name type="scientific">Carpediemonas membranifera</name>
    <dbReference type="NCBI Taxonomy" id="201153"/>
    <lineage>
        <taxon>Eukaryota</taxon>
        <taxon>Metamonada</taxon>
        <taxon>Carpediemonas-like organisms</taxon>
        <taxon>Carpediemonas</taxon>
    </lineage>
</organism>